<dbReference type="Proteomes" id="UP000789405">
    <property type="component" value="Unassembled WGS sequence"/>
</dbReference>
<reference evidence="6" key="1">
    <citation type="submission" date="2021-06" db="EMBL/GenBank/DDBJ databases">
        <authorList>
            <person name="Kallberg Y."/>
            <person name="Tangrot J."/>
            <person name="Rosling A."/>
        </authorList>
    </citation>
    <scope>NUCLEOTIDE SEQUENCE</scope>
    <source>
        <strain evidence="6">MA453B</strain>
    </source>
</reference>
<dbReference type="PANTHER" id="PTHR46481">
    <property type="entry name" value="ZINC FINGER BED DOMAIN-CONTAINING PROTEIN 4"/>
    <property type="match status" value="1"/>
</dbReference>
<feature type="non-terminal residue" evidence="6">
    <location>
        <position position="1"/>
    </location>
</feature>
<dbReference type="InterPro" id="IPR052035">
    <property type="entry name" value="ZnF_BED_domain_contain"/>
</dbReference>
<comment type="subcellular location">
    <subcellularLocation>
        <location evidence="1">Nucleus</location>
    </subcellularLocation>
</comment>
<dbReference type="SUPFAM" id="SSF53098">
    <property type="entry name" value="Ribonuclease H-like"/>
    <property type="match status" value="1"/>
</dbReference>
<name>A0A9N9J393_9GLOM</name>
<keyword evidence="4" id="KW-0862">Zinc</keyword>
<evidence type="ECO:0000256" key="1">
    <source>
        <dbReference type="ARBA" id="ARBA00004123"/>
    </source>
</evidence>
<evidence type="ECO:0000256" key="3">
    <source>
        <dbReference type="ARBA" id="ARBA00022771"/>
    </source>
</evidence>
<comment type="caution">
    <text evidence="6">The sequence shown here is derived from an EMBL/GenBank/DDBJ whole genome shotgun (WGS) entry which is preliminary data.</text>
</comment>
<sequence length="361" mass="42083">YITPNFELKEVTLAIKNLSYPHTGNHIQEALEMIIFDWNIKDKVFCCTMYNRKNMKKALSQITWLKGVLCMAHTIELTIGKKILPAKVLITRAKRLITFFTCPKQNKRLINVQKQYALSTNMVDESINESQLVFYHALIDCETCWSSTFNAWSCLLILKPFIDIISTAKNVNNIHLLEESQYSTVSYIYSMIQKIKARLSVFFDSSDEDNDNQDELENAFEKLQIEDNVEDEPKANQKIKIKINNLVNIVELIDMIKGKLYQAMNYYYEDLELDGLVASLLDSCWKNLSFITESKKKEAINELHQLYNEEISKNHISERQQNKLLQKKSRTKVYGESLLDSCSYDINKVDRYFALQEISKD</sequence>
<dbReference type="InterPro" id="IPR012337">
    <property type="entry name" value="RNaseH-like_sf"/>
</dbReference>
<dbReference type="GO" id="GO:0008270">
    <property type="term" value="F:zinc ion binding"/>
    <property type="evidence" value="ECO:0007669"/>
    <property type="project" value="UniProtKB-KW"/>
</dbReference>
<evidence type="ECO:0000313" key="7">
    <source>
        <dbReference type="Proteomes" id="UP000789405"/>
    </source>
</evidence>
<evidence type="ECO:0000256" key="5">
    <source>
        <dbReference type="ARBA" id="ARBA00023242"/>
    </source>
</evidence>
<evidence type="ECO:0000256" key="4">
    <source>
        <dbReference type="ARBA" id="ARBA00022833"/>
    </source>
</evidence>
<organism evidence="6 7">
    <name type="scientific">Dentiscutata erythropus</name>
    <dbReference type="NCBI Taxonomy" id="1348616"/>
    <lineage>
        <taxon>Eukaryota</taxon>
        <taxon>Fungi</taxon>
        <taxon>Fungi incertae sedis</taxon>
        <taxon>Mucoromycota</taxon>
        <taxon>Glomeromycotina</taxon>
        <taxon>Glomeromycetes</taxon>
        <taxon>Diversisporales</taxon>
        <taxon>Gigasporaceae</taxon>
        <taxon>Dentiscutata</taxon>
    </lineage>
</organism>
<keyword evidence="3" id="KW-0863">Zinc-finger</keyword>
<keyword evidence="5" id="KW-0539">Nucleus</keyword>
<proteinExistence type="predicted"/>
<accession>A0A9N9J393</accession>
<keyword evidence="2" id="KW-0479">Metal-binding</keyword>
<dbReference type="EMBL" id="CAJVPY010016545">
    <property type="protein sequence ID" value="CAG8757577.1"/>
    <property type="molecule type" value="Genomic_DNA"/>
</dbReference>
<keyword evidence="7" id="KW-1185">Reference proteome</keyword>
<protein>
    <submittedName>
        <fullName evidence="6">22790_t:CDS:1</fullName>
    </submittedName>
</protein>
<dbReference type="GO" id="GO:0005634">
    <property type="term" value="C:nucleus"/>
    <property type="evidence" value="ECO:0007669"/>
    <property type="project" value="UniProtKB-SubCell"/>
</dbReference>
<dbReference type="OrthoDB" id="2446995at2759"/>
<gene>
    <name evidence="6" type="ORF">DERYTH_LOCUS17492</name>
</gene>
<evidence type="ECO:0000313" key="6">
    <source>
        <dbReference type="EMBL" id="CAG8757577.1"/>
    </source>
</evidence>
<dbReference type="AlphaFoldDB" id="A0A9N9J393"/>
<evidence type="ECO:0000256" key="2">
    <source>
        <dbReference type="ARBA" id="ARBA00022723"/>
    </source>
</evidence>
<dbReference type="PANTHER" id="PTHR46481:SF10">
    <property type="entry name" value="ZINC FINGER BED DOMAIN-CONTAINING PROTEIN 39"/>
    <property type="match status" value="1"/>
</dbReference>